<dbReference type="GeneID" id="37286965"/>
<dbReference type="InterPro" id="IPR055768">
    <property type="entry name" value="DUF7344"/>
</dbReference>
<protein>
    <recommendedName>
        <fullName evidence="1">DUF7344 domain-containing protein</fullName>
    </recommendedName>
</protein>
<dbReference type="Gene3D" id="1.10.10.10">
    <property type="entry name" value="Winged helix-like DNA-binding domain superfamily/Winged helix DNA-binding domain"/>
    <property type="match status" value="1"/>
</dbReference>
<feature type="domain" description="DUF7344" evidence="1">
    <location>
        <begin position="16"/>
        <end position="90"/>
    </location>
</feature>
<sequence>MSTPTHKPIDWTPLYESLASETRRTVLQFLTQRTGCVDVADVTDYLLRTADQSRTDERAAQVELQLYHGHLPRLADAGLVEWDTEQRTVSLTDLGLQLPVALLRPQLLGAPARSAVESAGD</sequence>
<organism evidence="2 3">
    <name type="scientific">Haloplanus rubicundus</name>
    <dbReference type="NCBI Taxonomy" id="1547898"/>
    <lineage>
        <taxon>Archaea</taxon>
        <taxon>Methanobacteriati</taxon>
        <taxon>Methanobacteriota</taxon>
        <taxon>Stenosarchaea group</taxon>
        <taxon>Halobacteria</taxon>
        <taxon>Halobacteriales</taxon>
        <taxon>Haloferacaceae</taxon>
        <taxon>Haloplanus</taxon>
    </lineage>
</organism>
<dbReference type="EMBL" id="CP031148">
    <property type="protein sequence ID" value="AXG09840.1"/>
    <property type="molecule type" value="Genomic_DNA"/>
</dbReference>
<evidence type="ECO:0000259" key="1">
    <source>
        <dbReference type="Pfam" id="PF24035"/>
    </source>
</evidence>
<accession>A0A345ECB8</accession>
<dbReference type="AlphaFoldDB" id="A0A345ECB8"/>
<proteinExistence type="predicted"/>
<dbReference type="KEGG" id="haq:DU484_08265"/>
<evidence type="ECO:0000313" key="3">
    <source>
        <dbReference type="Proteomes" id="UP000252985"/>
    </source>
</evidence>
<name>A0A345ECB8_9EURY</name>
<evidence type="ECO:0000313" key="2">
    <source>
        <dbReference type="EMBL" id="AXG09840.1"/>
    </source>
</evidence>
<dbReference type="Pfam" id="PF24035">
    <property type="entry name" value="DUF7344"/>
    <property type="match status" value="1"/>
</dbReference>
<gene>
    <name evidence="2" type="ORF">DU484_08265</name>
</gene>
<dbReference type="Proteomes" id="UP000252985">
    <property type="component" value="Chromosome"/>
</dbReference>
<dbReference type="InterPro" id="IPR036388">
    <property type="entry name" value="WH-like_DNA-bd_sf"/>
</dbReference>
<dbReference type="RefSeq" id="WP_114605670.1">
    <property type="nucleotide sequence ID" value="NZ_CP031148.1"/>
</dbReference>
<reference evidence="2 3" key="1">
    <citation type="submission" date="2018-07" db="EMBL/GenBank/DDBJ databases">
        <title>Genome sequences of Haloplanus sp. CBA1112.</title>
        <authorList>
            <person name="Kim Y.B."/>
            <person name="Roh S.W."/>
        </authorList>
    </citation>
    <scope>NUCLEOTIDE SEQUENCE [LARGE SCALE GENOMIC DNA]</scope>
    <source>
        <strain evidence="2 3">CBA1112</strain>
    </source>
</reference>